<dbReference type="FunCoup" id="A0A6P6XMR2">
    <property type="interactions" value="534"/>
</dbReference>
<dbReference type="InParanoid" id="A0A6P6XMR2"/>
<feature type="transmembrane region" description="Helical" evidence="6">
    <location>
        <begin position="77"/>
        <end position="96"/>
    </location>
</feature>
<dbReference type="PANTHER" id="PTHR12668:SF43">
    <property type="entry name" value="TRANSMEMBRANE PROTEIN 14 HOMOLOG"/>
    <property type="match status" value="1"/>
</dbReference>
<dbReference type="Pfam" id="PF03647">
    <property type="entry name" value="Tmemb_14"/>
    <property type="match status" value="1"/>
</dbReference>
<dbReference type="GO" id="GO:0031966">
    <property type="term" value="C:mitochondrial membrane"/>
    <property type="evidence" value="ECO:0007669"/>
    <property type="project" value="TreeGrafter"/>
</dbReference>
<evidence type="ECO:0000256" key="6">
    <source>
        <dbReference type="SAM" id="Phobius"/>
    </source>
</evidence>
<comment type="subcellular location">
    <subcellularLocation>
        <location evidence="1">Membrane</location>
    </subcellularLocation>
</comment>
<dbReference type="InterPro" id="IPR044890">
    <property type="entry name" value="TMEM14_sf"/>
</dbReference>
<keyword evidence="3 6" id="KW-0812">Transmembrane</keyword>
<keyword evidence="7" id="KW-1185">Reference proteome</keyword>
<keyword evidence="5 6" id="KW-0472">Membrane</keyword>
<dbReference type="GO" id="GO:0070453">
    <property type="term" value="P:regulation of heme biosynthetic process"/>
    <property type="evidence" value="ECO:0007669"/>
    <property type="project" value="TreeGrafter"/>
</dbReference>
<comment type="similarity">
    <text evidence="2">Belongs to the TMEM14 family.</text>
</comment>
<evidence type="ECO:0000313" key="7">
    <source>
        <dbReference type="Proteomes" id="UP000515146"/>
    </source>
</evidence>
<evidence type="ECO:0000313" key="8">
    <source>
        <dbReference type="RefSeq" id="XP_027194063.1"/>
    </source>
</evidence>
<feature type="transmembrane region" description="Helical" evidence="6">
    <location>
        <begin position="27"/>
        <end position="45"/>
    </location>
</feature>
<evidence type="ECO:0000256" key="4">
    <source>
        <dbReference type="ARBA" id="ARBA00022989"/>
    </source>
</evidence>
<name>A0A6P6XMR2_DERPT</name>
<dbReference type="OMA" id="ANSHKIM"/>
<feature type="transmembrane region" description="Helical" evidence="6">
    <location>
        <begin position="52"/>
        <end position="71"/>
    </location>
</feature>
<organism evidence="7 8">
    <name type="scientific">Dermatophagoides pteronyssinus</name>
    <name type="common">European house dust mite</name>
    <dbReference type="NCBI Taxonomy" id="6956"/>
    <lineage>
        <taxon>Eukaryota</taxon>
        <taxon>Metazoa</taxon>
        <taxon>Ecdysozoa</taxon>
        <taxon>Arthropoda</taxon>
        <taxon>Chelicerata</taxon>
        <taxon>Arachnida</taxon>
        <taxon>Acari</taxon>
        <taxon>Acariformes</taxon>
        <taxon>Sarcoptiformes</taxon>
        <taxon>Astigmata</taxon>
        <taxon>Psoroptidia</taxon>
        <taxon>Analgoidea</taxon>
        <taxon>Pyroglyphidae</taxon>
        <taxon>Dermatophagoidinae</taxon>
        <taxon>Dermatophagoides</taxon>
    </lineage>
</organism>
<evidence type="ECO:0000256" key="1">
    <source>
        <dbReference type="ARBA" id="ARBA00004370"/>
    </source>
</evidence>
<dbReference type="PANTHER" id="PTHR12668">
    <property type="entry name" value="TRANSMEMBRANE PROTEIN 14, 15"/>
    <property type="match status" value="1"/>
</dbReference>
<accession>A0A6P6XMR2</accession>
<dbReference type="GeneID" id="113788805"/>
<dbReference type="AlphaFoldDB" id="A0A6P6XMR2"/>
<dbReference type="OrthoDB" id="5620at2759"/>
<keyword evidence="4 6" id="KW-1133">Transmembrane helix</keyword>
<feature type="transmembrane region" description="Helical" evidence="6">
    <location>
        <begin position="103"/>
        <end position="123"/>
    </location>
</feature>
<dbReference type="InterPro" id="IPR005349">
    <property type="entry name" value="TMEM14"/>
</dbReference>
<proteinExistence type="inferred from homology"/>
<dbReference type="Gene3D" id="1.10.10.1740">
    <property type="entry name" value="Transmembrane protein 14-like"/>
    <property type="match status" value="1"/>
</dbReference>
<sequence length="129" mass="14080">MSKNSTSIDKDTFETNNLFGLEMPADFLSIGYACIVAIGGIIGYAKAGSLPSLMAGLGFGVVLSIGAYFSSENPRHYHLLLATSLALAGLMGYRFYKTGKFMPAGLVFTLSSFMVLRFCLRFITNRNYF</sequence>
<dbReference type="Proteomes" id="UP000515146">
    <property type="component" value="Unplaced"/>
</dbReference>
<reference evidence="8" key="1">
    <citation type="submission" date="2025-08" db="UniProtKB">
        <authorList>
            <consortium name="RefSeq"/>
        </authorList>
    </citation>
    <scope>IDENTIFICATION</scope>
    <source>
        <strain evidence="8">Airmid</strain>
    </source>
</reference>
<evidence type="ECO:0000256" key="5">
    <source>
        <dbReference type="ARBA" id="ARBA00023136"/>
    </source>
</evidence>
<dbReference type="KEGG" id="dpte:113788805"/>
<gene>
    <name evidence="8" type="primary">LOC113788805</name>
</gene>
<dbReference type="RefSeq" id="XP_027194063.1">
    <property type="nucleotide sequence ID" value="XM_027338262.1"/>
</dbReference>
<evidence type="ECO:0000256" key="3">
    <source>
        <dbReference type="ARBA" id="ARBA00022692"/>
    </source>
</evidence>
<evidence type="ECO:0000256" key="2">
    <source>
        <dbReference type="ARBA" id="ARBA00007590"/>
    </source>
</evidence>
<protein>
    <submittedName>
        <fullName evidence="8">Transmembrane protein 14C-like</fullName>
    </submittedName>
</protein>